<keyword evidence="5" id="KW-1185">Reference proteome</keyword>
<evidence type="ECO:0000256" key="1">
    <source>
        <dbReference type="ARBA" id="ARBA00022729"/>
    </source>
</evidence>
<evidence type="ECO:0000259" key="3">
    <source>
        <dbReference type="Pfam" id="PF11611"/>
    </source>
</evidence>
<accession>A0A919B528</accession>
<sequence>MHVKRSSHLTGDTMRRQLGTALIVVAIAATATACNNDADASGGPGAATSAAPAPAASQGGALSVGGTATLKGKGEGVQVGVTLKSWVDPAQSANKFMKPAPGKRWVAAQLEIVNTGKAAYSDSPANGVKVVDEKGETFTHSMGEITAGPNMPASVKLAPGEKTLGYVVVAVPENAKPRSVRFATDSGFGKDTGEWTVTK</sequence>
<feature type="domain" description="DUF4352" evidence="3">
    <location>
        <begin position="85"/>
        <end position="190"/>
    </location>
</feature>
<comment type="caution">
    <text evidence="4">The sequence shown here is derived from an EMBL/GenBank/DDBJ whole genome shotgun (WGS) entry which is preliminary data.</text>
</comment>
<evidence type="ECO:0000256" key="2">
    <source>
        <dbReference type="SAM" id="MobiDB-lite"/>
    </source>
</evidence>
<reference evidence="4" key="2">
    <citation type="submission" date="2020-09" db="EMBL/GenBank/DDBJ databases">
        <authorList>
            <person name="Sun Q."/>
            <person name="Ohkuma M."/>
        </authorList>
    </citation>
    <scope>NUCLEOTIDE SEQUENCE</scope>
    <source>
        <strain evidence="4">JCM 4059</strain>
    </source>
</reference>
<dbReference type="Pfam" id="PF11611">
    <property type="entry name" value="DUF4352"/>
    <property type="match status" value="1"/>
</dbReference>
<reference evidence="4" key="1">
    <citation type="journal article" date="2014" name="Int. J. Syst. Evol. Microbiol.">
        <title>Complete genome sequence of Corynebacterium casei LMG S-19264T (=DSM 44701T), isolated from a smear-ripened cheese.</title>
        <authorList>
            <consortium name="US DOE Joint Genome Institute (JGI-PGF)"/>
            <person name="Walter F."/>
            <person name="Albersmeier A."/>
            <person name="Kalinowski J."/>
            <person name="Ruckert C."/>
        </authorList>
    </citation>
    <scope>NUCLEOTIDE SEQUENCE</scope>
    <source>
        <strain evidence="4">JCM 4059</strain>
    </source>
</reference>
<evidence type="ECO:0000313" key="4">
    <source>
        <dbReference type="EMBL" id="GHF55361.1"/>
    </source>
</evidence>
<organism evidence="4 5">
    <name type="scientific">Streptomyces mashuensis</name>
    <dbReference type="NCBI Taxonomy" id="33904"/>
    <lineage>
        <taxon>Bacteria</taxon>
        <taxon>Bacillati</taxon>
        <taxon>Actinomycetota</taxon>
        <taxon>Actinomycetes</taxon>
        <taxon>Kitasatosporales</taxon>
        <taxon>Streptomycetaceae</taxon>
        <taxon>Streptomyces</taxon>
    </lineage>
</organism>
<gene>
    <name evidence="4" type="ORF">GCM10010218_41070</name>
</gene>
<evidence type="ECO:0000313" key="5">
    <source>
        <dbReference type="Proteomes" id="UP000638313"/>
    </source>
</evidence>
<dbReference type="InterPro" id="IPR029050">
    <property type="entry name" value="Immunoprotect_excell_Ig-like"/>
</dbReference>
<proteinExistence type="predicted"/>
<keyword evidence="1" id="KW-0732">Signal</keyword>
<dbReference type="Gene3D" id="2.60.40.1240">
    <property type="match status" value="1"/>
</dbReference>
<dbReference type="EMBL" id="BNBD01000008">
    <property type="protein sequence ID" value="GHF55361.1"/>
    <property type="molecule type" value="Genomic_DNA"/>
</dbReference>
<dbReference type="Proteomes" id="UP000638313">
    <property type="component" value="Unassembled WGS sequence"/>
</dbReference>
<dbReference type="InterPro" id="IPR029051">
    <property type="entry name" value="DUF4352"/>
</dbReference>
<name>A0A919B528_9ACTN</name>
<dbReference type="PROSITE" id="PS51257">
    <property type="entry name" value="PROKAR_LIPOPROTEIN"/>
    <property type="match status" value="1"/>
</dbReference>
<protein>
    <recommendedName>
        <fullName evidence="3">DUF4352 domain-containing protein</fullName>
    </recommendedName>
</protein>
<feature type="region of interest" description="Disordered" evidence="2">
    <location>
        <begin position="40"/>
        <end position="60"/>
    </location>
</feature>
<dbReference type="AlphaFoldDB" id="A0A919B528"/>